<dbReference type="InterPro" id="IPR026875">
    <property type="entry name" value="PHydrolase_assoc_dom"/>
</dbReference>
<keyword evidence="1 4" id="KW-0378">Hydrolase</keyword>
<evidence type="ECO:0000259" key="3">
    <source>
        <dbReference type="PROSITE" id="PS51831"/>
    </source>
</evidence>
<evidence type="ECO:0000256" key="1">
    <source>
        <dbReference type="ARBA" id="ARBA00022801"/>
    </source>
</evidence>
<dbReference type="NCBIfam" id="NF002829">
    <property type="entry name" value="PRK03007.1"/>
    <property type="match status" value="1"/>
</dbReference>
<evidence type="ECO:0000313" key="4">
    <source>
        <dbReference type="EMBL" id="NEG77942.1"/>
    </source>
</evidence>
<dbReference type="Pfam" id="PF01966">
    <property type="entry name" value="HD"/>
    <property type="match status" value="1"/>
</dbReference>
<dbReference type="InterPro" id="IPR003607">
    <property type="entry name" value="HD/PDEase_dom"/>
</dbReference>
<dbReference type="GO" id="GO:0006203">
    <property type="term" value="P:dGTP catabolic process"/>
    <property type="evidence" value="ECO:0007669"/>
    <property type="project" value="TreeGrafter"/>
</dbReference>
<organism evidence="4 5">
    <name type="scientific">Bifidobacterium avesanii</name>
    <dbReference type="NCBI Taxonomy" id="1798157"/>
    <lineage>
        <taxon>Bacteria</taxon>
        <taxon>Bacillati</taxon>
        <taxon>Actinomycetota</taxon>
        <taxon>Actinomycetes</taxon>
        <taxon>Bifidobacteriales</taxon>
        <taxon>Bifidobacteriaceae</taxon>
        <taxon>Bifidobacterium</taxon>
    </lineage>
</organism>
<dbReference type="PANTHER" id="PTHR11373:SF32">
    <property type="entry name" value="DEOXYGUANOSINETRIPHOSPHATE TRIPHOSPHOHYDROLASE"/>
    <property type="match status" value="1"/>
</dbReference>
<accession>A0A7K3TFW5</accession>
<dbReference type="PANTHER" id="PTHR11373">
    <property type="entry name" value="DEOXYNUCLEOSIDE TRIPHOSPHATE TRIPHOSPHOHYDROLASE"/>
    <property type="match status" value="1"/>
</dbReference>
<dbReference type="InterPro" id="IPR006674">
    <property type="entry name" value="HD_domain"/>
</dbReference>
<dbReference type="NCBIfam" id="TIGR01353">
    <property type="entry name" value="dGTP_triPase"/>
    <property type="match status" value="1"/>
</dbReference>
<evidence type="ECO:0000313" key="5">
    <source>
        <dbReference type="Proteomes" id="UP000469763"/>
    </source>
</evidence>
<dbReference type="SUPFAM" id="SSF109604">
    <property type="entry name" value="HD-domain/PDEase-like"/>
    <property type="match status" value="1"/>
</dbReference>
<dbReference type="EMBL" id="WHZY01000003">
    <property type="protein sequence ID" value="NEG77942.1"/>
    <property type="molecule type" value="Genomic_DNA"/>
</dbReference>
<protein>
    <submittedName>
        <fullName evidence="4">Deoxyguanosinetriphosphate triphosphohydrolase</fullName>
    </submittedName>
</protein>
<dbReference type="SMART" id="SM00471">
    <property type="entry name" value="HDc"/>
    <property type="match status" value="1"/>
</dbReference>
<evidence type="ECO:0000256" key="2">
    <source>
        <dbReference type="SAM" id="MobiDB-lite"/>
    </source>
</evidence>
<dbReference type="Proteomes" id="UP000469763">
    <property type="component" value="Unassembled WGS sequence"/>
</dbReference>
<keyword evidence="5" id="KW-1185">Reference proteome</keyword>
<feature type="region of interest" description="Disordered" evidence="2">
    <location>
        <begin position="1"/>
        <end position="32"/>
    </location>
</feature>
<reference evidence="4 5" key="1">
    <citation type="submission" date="2019-10" db="EMBL/GenBank/DDBJ databases">
        <title>Bifidobacterium from non-human primates.</title>
        <authorList>
            <person name="Modesto M."/>
        </authorList>
    </citation>
    <scope>NUCLEOTIDE SEQUENCE [LARGE SCALE GENOMIC DNA]</scope>
    <source>
        <strain evidence="4 5">TREC</strain>
    </source>
</reference>
<dbReference type="AlphaFoldDB" id="A0A7K3TFW5"/>
<dbReference type="PROSITE" id="PS51831">
    <property type="entry name" value="HD"/>
    <property type="match status" value="1"/>
</dbReference>
<dbReference type="RefSeq" id="WP_152351200.1">
    <property type="nucleotide sequence ID" value="NZ_WBSN01000028.1"/>
</dbReference>
<dbReference type="OrthoDB" id="9803619at2"/>
<dbReference type="GO" id="GO:0008832">
    <property type="term" value="F:dGTPase activity"/>
    <property type="evidence" value="ECO:0007669"/>
    <property type="project" value="TreeGrafter"/>
</dbReference>
<gene>
    <name evidence="4" type="ORF">GFD22_02910</name>
</gene>
<comment type="caution">
    <text evidence="4">The sequence shown here is derived from an EMBL/GenBank/DDBJ whole genome shotgun (WGS) entry which is preliminary data.</text>
</comment>
<dbReference type="InterPro" id="IPR050135">
    <property type="entry name" value="dGTPase-like"/>
</dbReference>
<name>A0A7K3TFW5_9BIFI</name>
<dbReference type="Gene3D" id="1.10.3210.10">
    <property type="entry name" value="Hypothetical protein af1432"/>
    <property type="match status" value="1"/>
</dbReference>
<proteinExistence type="predicted"/>
<dbReference type="InterPro" id="IPR006261">
    <property type="entry name" value="dGTPase"/>
</dbReference>
<feature type="domain" description="HD" evidence="3">
    <location>
        <begin position="67"/>
        <end position="221"/>
    </location>
</feature>
<sequence>MTTERIPAGEGYTAFDEERWAPEPPKSKSRTAFERDRARLIHSSALRRLGAKSQILVAGTDDFARTRLTHTLEVAQIGRQIGKLLGCDPDVVDCACLAHDLGHPPFGHNGERALARIAEGIGGFEGNAQTLRILTRLEPKVFLPDGRSAGVNLTRASLDAAVKYPWTLAEAARHPKGERSVKFCVYPDDEDVFRWLKTGAPEATKPMECQIMDLSDDIAYSVHDVEDSIATGAFNPIALADPRVLDRIVERTRAWYGSRWDADKLLEAYLRLRRLHMFPEHFNGSRRSLAQLKNITSDLIGRFAWSVESATREAYGPGPLTRYSANVVIPEETNYEIVALKGIAVYFVMEPREREPLHREELAIVEDLVDVIMRDAPRASDALESQFLADWNECSNDDERLRVAVDQVASLTDGSALALHVILCG</sequence>
<dbReference type="CDD" id="cd00077">
    <property type="entry name" value="HDc"/>
    <property type="match status" value="1"/>
</dbReference>
<dbReference type="Pfam" id="PF13286">
    <property type="entry name" value="HD_assoc"/>
    <property type="match status" value="1"/>
</dbReference>